<proteinExistence type="predicted"/>
<name>A0A3P7ERN5_SCHSO</name>
<dbReference type="Gene3D" id="3.60.10.10">
    <property type="entry name" value="Endonuclease/exonuclease/phosphatase"/>
    <property type="match status" value="2"/>
</dbReference>
<reference evidence="2 3" key="1">
    <citation type="submission" date="2018-11" db="EMBL/GenBank/DDBJ databases">
        <authorList>
            <consortium name="Pathogen Informatics"/>
        </authorList>
    </citation>
    <scope>NUCLEOTIDE SEQUENCE [LARGE SCALE GENOMIC DNA]</scope>
    <source>
        <strain evidence="2 3">NST_G2</strain>
    </source>
</reference>
<protein>
    <recommendedName>
        <fullName evidence="1">Endonuclease/exonuclease/phosphatase domain-containing protein</fullName>
    </recommendedName>
</protein>
<dbReference type="InterPro" id="IPR036691">
    <property type="entry name" value="Endo/exonu/phosph_ase_sf"/>
</dbReference>
<dbReference type="EMBL" id="UYSU01039416">
    <property type="protein sequence ID" value="VDM01292.1"/>
    <property type="molecule type" value="Genomic_DNA"/>
</dbReference>
<dbReference type="OrthoDB" id="6142715at2759"/>
<evidence type="ECO:0000259" key="1">
    <source>
        <dbReference type="Pfam" id="PF03372"/>
    </source>
</evidence>
<keyword evidence="3" id="KW-1185">Reference proteome</keyword>
<feature type="domain" description="Endonuclease/exonuclease/phosphatase" evidence="1">
    <location>
        <begin position="3"/>
        <end position="200"/>
    </location>
</feature>
<dbReference type="InterPro" id="IPR005135">
    <property type="entry name" value="Endo/exonuclease/phosphatase"/>
</dbReference>
<accession>A0A3P7ERN5</accession>
<dbReference type="SUPFAM" id="SSF56219">
    <property type="entry name" value="DNase I-like"/>
    <property type="match status" value="2"/>
</dbReference>
<dbReference type="AlphaFoldDB" id="A0A3P7ERN5"/>
<dbReference type="Proteomes" id="UP000275846">
    <property type="component" value="Unassembled WGS sequence"/>
</dbReference>
<dbReference type="GO" id="GO:0003824">
    <property type="term" value="F:catalytic activity"/>
    <property type="evidence" value="ECO:0007669"/>
    <property type="project" value="InterPro"/>
</dbReference>
<evidence type="ECO:0000313" key="2">
    <source>
        <dbReference type="EMBL" id="VDM01292.1"/>
    </source>
</evidence>
<evidence type="ECO:0000313" key="3">
    <source>
        <dbReference type="Proteomes" id="UP000275846"/>
    </source>
</evidence>
<sequence length="222" mass="24693">MVRYKVDIAALSETRFSEQGQLEEVEAGYTFWSGRPKAKQCDAGVAFAIRNDIVGRLPYLLQGTNDRLMSLRLPLRRDKFATIISAYAPPMASSDAVKEKFYEDLGALLATVPHGVAIALSQQANLALLAWEPAKEQMVYVRLKCHLTNISIVSVYAPTSAAEQRDKETFYSQLQALVERLPRRDLLIVAGDWNGRTGCGDSTNSHLIGRFGLSSRLKMVRD</sequence>
<gene>
    <name evidence="2" type="ORF">SSLN_LOCUS14906</name>
</gene>
<organism evidence="2 3">
    <name type="scientific">Schistocephalus solidus</name>
    <name type="common">Tapeworm</name>
    <dbReference type="NCBI Taxonomy" id="70667"/>
    <lineage>
        <taxon>Eukaryota</taxon>
        <taxon>Metazoa</taxon>
        <taxon>Spiralia</taxon>
        <taxon>Lophotrochozoa</taxon>
        <taxon>Platyhelminthes</taxon>
        <taxon>Cestoda</taxon>
        <taxon>Eucestoda</taxon>
        <taxon>Diphyllobothriidea</taxon>
        <taxon>Diphyllobothriidae</taxon>
        <taxon>Schistocephalus</taxon>
    </lineage>
</organism>
<dbReference type="Pfam" id="PF03372">
    <property type="entry name" value="Exo_endo_phos"/>
    <property type="match status" value="1"/>
</dbReference>